<name>A0ACB9H9C9_CICIN</name>
<proteinExistence type="predicted"/>
<evidence type="ECO:0000313" key="2">
    <source>
        <dbReference type="Proteomes" id="UP001055811"/>
    </source>
</evidence>
<dbReference type="Proteomes" id="UP001055811">
    <property type="component" value="Linkage Group LG01"/>
</dbReference>
<reference evidence="1 2" key="2">
    <citation type="journal article" date="2022" name="Mol. Ecol. Resour.">
        <title>The genomes of chicory, endive, great burdock and yacon provide insights into Asteraceae paleo-polyploidization history and plant inulin production.</title>
        <authorList>
            <person name="Fan W."/>
            <person name="Wang S."/>
            <person name="Wang H."/>
            <person name="Wang A."/>
            <person name="Jiang F."/>
            <person name="Liu H."/>
            <person name="Zhao H."/>
            <person name="Xu D."/>
            <person name="Zhang Y."/>
        </authorList>
    </citation>
    <scope>NUCLEOTIDE SEQUENCE [LARGE SCALE GENOMIC DNA]</scope>
    <source>
        <strain evidence="2">cv. Punajuju</strain>
        <tissue evidence="1">Leaves</tissue>
    </source>
</reference>
<gene>
    <name evidence="1" type="ORF">L2E82_06197</name>
</gene>
<dbReference type="EMBL" id="CM042009">
    <property type="protein sequence ID" value="KAI3792322.1"/>
    <property type="molecule type" value="Genomic_DNA"/>
</dbReference>
<keyword evidence="2" id="KW-1185">Reference proteome</keyword>
<organism evidence="1 2">
    <name type="scientific">Cichorium intybus</name>
    <name type="common">Chicory</name>
    <dbReference type="NCBI Taxonomy" id="13427"/>
    <lineage>
        <taxon>Eukaryota</taxon>
        <taxon>Viridiplantae</taxon>
        <taxon>Streptophyta</taxon>
        <taxon>Embryophyta</taxon>
        <taxon>Tracheophyta</taxon>
        <taxon>Spermatophyta</taxon>
        <taxon>Magnoliopsida</taxon>
        <taxon>eudicotyledons</taxon>
        <taxon>Gunneridae</taxon>
        <taxon>Pentapetalae</taxon>
        <taxon>asterids</taxon>
        <taxon>campanulids</taxon>
        <taxon>Asterales</taxon>
        <taxon>Asteraceae</taxon>
        <taxon>Cichorioideae</taxon>
        <taxon>Cichorieae</taxon>
        <taxon>Cichoriinae</taxon>
        <taxon>Cichorium</taxon>
    </lineage>
</organism>
<protein>
    <submittedName>
        <fullName evidence="1">Uncharacterized protein</fullName>
    </submittedName>
</protein>
<accession>A0ACB9H9C9</accession>
<comment type="caution">
    <text evidence="1">The sequence shown here is derived from an EMBL/GenBank/DDBJ whole genome shotgun (WGS) entry which is preliminary data.</text>
</comment>
<sequence>MASSAQRTTALLITLNLLFFTFVRSDPLPEATCSINGLQFGLCANVLNNLLNGSFVRTPQSLPCCDLFLGLAGLEAAACLCKAIKADLLGFNLNASISMSMLLNHCEIKDVPSGFQCA</sequence>
<evidence type="ECO:0000313" key="1">
    <source>
        <dbReference type="EMBL" id="KAI3792322.1"/>
    </source>
</evidence>
<reference evidence="2" key="1">
    <citation type="journal article" date="2022" name="Mol. Ecol. Resour.">
        <title>The genomes of chicory, endive, great burdock and yacon provide insights into Asteraceae palaeo-polyploidization history and plant inulin production.</title>
        <authorList>
            <person name="Fan W."/>
            <person name="Wang S."/>
            <person name="Wang H."/>
            <person name="Wang A."/>
            <person name="Jiang F."/>
            <person name="Liu H."/>
            <person name="Zhao H."/>
            <person name="Xu D."/>
            <person name="Zhang Y."/>
        </authorList>
    </citation>
    <scope>NUCLEOTIDE SEQUENCE [LARGE SCALE GENOMIC DNA]</scope>
    <source>
        <strain evidence="2">cv. Punajuju</strain>
    </source>
</reference>